<dbReference type="InterPro" id="IPR049939">
    <property type="entry name" value="NifE-like"/>
</dbReference>
<accession>A0A9D1CVR9</accession>
<evidence type="ECO:0000313" key="3">
    <source>
        <dbReference type="Proteomes" id="UP000824260"/>
    </source>
</evidence>
<dbReference type="AlphaFoldDB" id="A0A9D1CVR9"/>
<name>A0A9D1CVR9_9FIRM</name>
<dbReference type="EMBL" id="DVFZ01000021">
    <property type="protein sequence ID" value="HIQ81863.1"/>
    <property type="molecule type" value="Genomic_DNA"/>
</dbReference>
<dbReference type="Gene3D" id="3.40.50.1980">
    <property type="entry name" value="Nitrogenase molybdenum iron protein domain"/>
    <property type="match status" value="2"/>
</dbReference>
<dbReference type="Pfam" id="PF00148">
    <property type="entry name" value="Oxidored_nitro"/>
    <property type="match status" value="1"/>
</dbReference>
<dbReference type="SUPFAM" id="SSF53807">
    <property type="entry name" value="Helical backbone' metal receptor"/>
    <property type="match status" value="1"/>
</dbReference>
<comment type="caution">
    <text evidence="2">The sequence shown here is derived from an EMBL/GenBank/DDBJ whole genome shotgun (WGS) entry which is preliminary data.</text>
</comment>
<organism evidence="2 3">
    <name type="scientific">Candidatus Pullichristensenella stercorigallinarum</name>
    <dbReference type="NCBI Taxonomy" id="2840909"/>
    <lineage>
        <taxon>Bacteria</taxon>
        <taxon>Bacillati</taxon>
        <taxon>Bacillota</taxon>
        <taxon>Clostridia</taxon>
        <taxon>Candidatus Pullichristensenella</taxon>
    </lineage>
</organism>
<dbReference type="InterPro" id="IPR000510">
    <property type="entry name" value="Nase/OxRdtase_comp1"/>
</dbReference>
<reference evidence="2" key="1">
    <citation type="submission" date="2020-10" db="EMBL/GenBank/DDBJ databases">
        <authorList>
            <person name="Gilroy R."/>
        </authorList>
    </citation>
    <scope>NUCLEOTIDE SEQUENCE</scope>
    <source>
        <strain evidence="2">ChiSjej6B24-2974</strain>
    </source>
</reference>
<evidence type="ECO:0000313" key="2">
    <source>
        <dbReference type="EMBL" id="HIQ81863.1"/>
    </source>
</evidence>
<dbReference type="PANTHER" id="PTHR42956:SF1">
    <property type="entry name" value="NITROGENASE IRON-MOLYBDENUM COFACTOR BIOSYNTHESIS PROTEIN NIFE"/>
    <property type="match status" value="1"/>
</dbReference>
<dbReference type="Proteomes" id="UP000824260">
    <property type="component" value="Unassembled WGS sequence"/>
</dbReference>
<reference evidence="2" key="2">
    <citation type="journal article" date="2021" name="PeerJ">
        <title>Extensive microbial diversity within the chicken gut microbiome revealed by metagenomics and culture.</title>
        <authorList>
            <person name="Gilroy R."/>
            <person name="Ravi A."/>
            <person name="Getino M."/>
            <person name="Pursley I."/>
            <person name="Horton D.L."/>
            <person name="Alikhan N.F."/>
            <person name="Baker D."/>
            <person name="Gharbi K."/>
            <person name="Hall N."/>
            <person name="Watson M."/>
            <person name="Adriaenssens E.M."/>
            <person name="Foster-Nyarko E."/>
            <person name="Jarju S."/>
            <person name="Secka A."/>
            <person name="Antonio M."/>
            <person name="Oren A."/>
            <person name="Chaudhuri R.R."/>
            <person name="La Ragione R."/>
            <person name="Hildebrand F."/>
            <person name="Pallen M.J."/>
        </authorList>
    </citation>
    <scope>NUCLEOTIDE SEQUENCE</scope>
    <source>
        <strain evidence="2">ChiSjej6B24-2974</strain>
    </source>
</reference>
<protein>
    <recommendedName>
        <fullName evidence="1">Nitrogenase/oxidoreductase component 1 domain-containing protein</fullName>
    </recommendedName>
</protein>
<sequence>MSLCRYFPTPSDRMGILWSLLCIEGGVVLEYGPAGTTHYSVSLFGGLGVDQQNRLFTTHMSEDDVVMGDVSRLERALVEIDGAYAPRVIFVVASSVSAVIGADLRGVCAYMQKKVRARLIAFEQGGFRGDYSVGLREAYRLVAQNVVLPTDQRVEGVYNILGLSAGAYRARSDHNEICRLMREAFGMEMRACLCLDTDMEAIEGCGAAELNLALRGEALPAAEILEKNCHVPYVTGTPYGYAGTMDWLRRVGAVLGREPDKTLMQKLKARHAEAAQMRMYGMMLKRDRPVATLYGEYEMVQGL</sequence>
<gene>
    <name evidence="2" type="ORF">IAA52_02045</name>
</gene>
<evidence type="ECO:0000259" key="1">
    <source>
        <dbReference type="Pfam" id="PF00148"/>
    </source>
</evidence>
<dbReference type="PANTHER" id="PTHR42956">
    <property type="entry name" value="NITROGENASE IRON-MOLYBDENUM COFACTOR BIOSYNTHESIS PROTEIN NIFE"/>
    <property type="match status" value="1"/>
</dbReference>
<proteinExistence type="predicted"/>
<feature type="domain" description="Nitrogenase/oxidoreductase component 1" evidence="1">
    <location>
        <begin position="13"/>
        <end position="285"/>
    </location>
</feature>
<dbReference type="GO" id="GO:0016491">
    <property type="term" value="F:oxidoreductase activity"/>
    <property type="evidence" value="ECO:0007669"/>
    <property type="project" value="InterPro"/>
</dbReference>
<feature type="non-terminal residue" evidence="2">
    <location>
        <position position="303"/>
    </location>
</feature>